<proteinExistence type="predicted"/>
<dbReference type="Gene3D" id="2.60.40.3350">
    <property type="match status" value="1"/>
</dbReference>
<dbReference type="Pfam" id="PF10651">
    <property type="entry name" value="BppU_N"/>
    <property type="match status" value="1"/>
</dbReference>
<sequence length="479" mass="53035">MADAVKEYDIILDVTRPYENQRVIGRLADRDLTSILVKLTKTGLPINLTGYSIYFECRLPYQDGEQINYVRDDGSVYQNLEIVDASQGIFRYTFIKEVWSKVGYMPEAYFALEQLVGTVNKRVTTQNFSLTIQNNATNNSMQTPPFTSDIEAFKDAIRAELADVQTELDNTSDDVTALTGNVATLDTEVKALQASIDANQVVLKTDITNYQPYAFTDANGTRIDLGTLTALSPGLPTLDAKLYEGVSPASLADKATIGFPPQITTTTAVSFQLDVTTGKSGTKILVLRTVPDSVTYEMHVDKSGVTLPWFTYASKEQMDTADANVQSAASTDATTKANTAQQNAITTATANAKTYTDNVVWSSRVLKANTNVYPNASQTVTFGKNITNMRNGIILVWRWDSSNINYTYTYVPKRHVEAREGVTVGSVIAYSNDTVKDYAGNRTIVKMVRLYNDRLVGHDNNANTTNWSNRVRLEEVLEY</sequence>
<reference evidence="2" key="1">
    <citation type="journal article" date="2014" name="Appl. Environ. Microbiol.">
        <title>Comparative genomic and morphological analysis of Listeria phages isolated from farm environments.</title>
        <authorList>
            <person name="Denes T."/>
            <person name="Vongkamjan K."/>
            <person name="Ackermann H.W."/>
            <person name="Moreno Switt A.I."/>
            <person name="Wiedmann M."/>
            <person name="den Bakker H.C."/>
        </authorList>
    </citation>
    <scope>NUCLEOTIDE SEQUENCE</scope>
</reference>
<dbReference type="EMBL" id="KJ094025">
    <property type="protein sequence ID" value="AHL18916.1"/>
    <property type="molecule type" value="Genomic_DNA"/>
</dbReference>
<evidence type="ECO:0000259" key="1">
    <source>
        <dbReference type="Pfam" id="PF10651"/>
    </source>
</evidence>
<protein>
    <submittedName>
        <fullName evidence="2">DUF2479 domain-containing protein</fullName>
    </submittedName>
</protein>
<dbReference type="SUPFAM" id="SSF58100">
    <property type="entry name" value="Bacterial hemolysins"/>
    <property type="match status" value="1"/>
</dbReference>
<accession>A0A059T7W5</accession>
<dbReference type="InterPro" id="IPR018913">
    <property type="entry name" value="BppU_N"/>
</dbReference>
<feature type="domain" description="BppU N-terminal" evidence="1">
    <location>
        <begin position="6"/>
        <end position="157"/>
    </location>
</feature>
<evidence type="ECO:0000313" key="2">
    <source>
        <dbReference type="EMBL" id="AHL18916.1"/>
    </source>
</evidence>
<gene>
    <name evidence="2" type="ORF">LP032_067</name>
</gene>
<name>A0A059T7W5_9CAUD</name>
<organism evidence="2">
    <name type="scientific">Listeria phage LP-032</name>
    <dbReference type="NCBI Taxonomy" id="1173746"/>
    <lineage>
        <taxon>Viruses</taxon>
        <taxon>Duplodnaviria</taxon>
        <taxon>Heunggongvirae</taxon>
        <taxon>Uroviricota</taxon>
        <taxon>Caudoviricetes</taxon>
        <taxon>Homburgvirus</taxon>
        <taxon>Homburgvirus LP26</taxon>
    </lineage>
</organism>